<dbReference type="EMBL" id="CP001686">
    <property type="protein sequence ID" value="ACV06309.1"/>
    <property type="molecule type" value="Genomic_DNA"/>
</dbReference>
<gene>
    <name evidence="5" type="primary">fmt</name>
    <name evidence="9" type="ordered locus">Ksed_12770</name>
</gene>
<comment type="function">
    <text evidence="5">Attaches a formyl group to the free amino group of methionyl-tRNA(fMet). The formyl group appears to play a dual role in the initiator identity of N-formylmethionyl-tRNA by promoting its recognition by IF2 and preventing the misappropriation of this tRNA by the elongation apparatus.</text>
</comment>
<dbReference type="AlphaFoldDB" id="C7NHF2"/>
<dbReference type="InterPro" id="IPR005794">
    <property type="entry name" value="Fmt"/>
</dbReference>
<proteinExistence type="inferred from homology"/>
<dbReference type="InterPro" id="IPR005793">
    <property type="entry name" value="Formyl_trans_C"/>
</dbReference>
<feature type="compositionally biased region" description="Low complexity" evidence="6">
    <location>
        <begin position="262"/>
        <end position="275"/>
    </location>
</feature>
<evidence type="ECO:0000313" key="9">
    <source>
        <dbReference type="EMBL" id="ACV06309.1"/>
    </source>
</evidence>
<comment type="similarity">
    <text evidence="1 5">Belongs to the Fmt family.</text>
</comment>
<name>C7NHF2_KYTSD</name>
<accession>C7NHF2</accession>
<comment type="catalytic activity">
    <reaction evidence="5">
        <text>L-methionyl-tRNA(fMet) + (6R)-10-formyltetrahydrofolate = N-formyl-L-methionyl-tRNA(fMet) + (6S)-5,6,7,8-tetrahydrofolate + H(+)</text>
        <dbReference type="Rhea" id="RHEA:24380"/>
        <dbReference type="Rhea" id="RHEA-COMP:9952"/>
        <dbReference type="Rhea" id="RHEA-COMP:9953"/>
        <dbReference type="ChEBI" id="CHEBI:15378"/>
        <dbReference type="ChEBI" id="CHEBI:57453"/>
        <dbReference type="ChEBI" id="CHEBI:78530"/>
        <dbReference type="ChEBI" id="CHEBI:78844"/>
        <dbReference type="ChEBI" id="CHEBI:195366"/>
        <dbReference type="EC" id="2.1.2.9"/>
    </reaction>
</comment>
<evidence type="ECO:0000313" key="10">
    <source>
        <dbReference type="Proteomes" id="UP000006666"/>
    </source>
</evidence>
<evidence type="ECO:0000256" key="4">
    <source>
        <dbReference type="ARBA" id="ARBA00022917"/>
    </source>
</evidence>
<dbReference type="GO" id="GO:0004479">
    <property type="term" value="F:methionyl-tRNA formyltransferase activity"/>
    <property type="evidence" value="ECO:0007669"/>
    <property type="project" value="UniProtKB-UniRule"/>
</dbReference>
<protein>
    <recommendedName>
        <fullName evidence="2 5">Methionyl-tRNA formyltransferase</fullName>
        <ecNumber evidence="2 5">2.1.2.9</ecNumber>
    </recommendedName>
</protein>
<organism evidence="9 10">
    <name type="scientific">Kytococcus sedentarius (strain ATCC 14392 / DSM 20547 / JCM 11482 / CCUG 33030 / NBRC 15357 / NCTC 11040 / CCM 314 / 541)</name>
    <name type="common">Micrococcus sedentarius</name>
    <dbReference type="NCBI Taxonomy" id="478801"/>
    <lineage>
        <taxon>Bacteria</taxon>
        <taxon>Bacillati</taxon>
        <taxon>Actinomycetota</taxon>
        <taxon>Actinomycetes</taxon>
        <taxon>Micrococcales</taxon>
        <taxon>Kytococcaceae</taxon>
        <taxon>Kytococcus</taxon>
    </lineage>
</organism>
<dbReference type="SUPFAM" id="SSF53328">
    <property type="entry name" value="Formyltransferase"/>
    <property type="match status" value="1"/>
</dbReference>
<evidence type="ECO:0000256" key="2">
    <source>
        <dbReference type="ARBA" id="ARBA00012261"/>
    </source>
</evidence>
<dbReference type="PANTHER" id="PTHR11138">
    <property type="entry name" value="METHIONYL-TRNA FORMYLTRANSFERASE"/>
    <property type="match status" value="1"/>
</dbReference>
<evidence type="ECO:0000256" key="3">
    <source>
        <dbReference type="ARBA" id="ARBA00022679"/>
    </source>
</evidence>
<dbReference type="InterPro" id="IPR041711">
    <property type="entry name" value="Met-tRNA-FMT_N"/>
</dbReference>
<feature type="domain" description="Formyl transferase N-terminal" evidence="7">
    <location>
        <begin position="18"/>
        <end position="187"/>
    </location>
</feature>
<dbReference type="Proteomes" id="UP000006666">
    <property type="component" value="Chromosome"/>
</dbReference>
<dbReference type="GO" id="GO:0005829">
    <property type="term" value="C:cytosol"/>
    <property type="evidence" value="ECO:0007669"/>
    <property type="project" value="TreeGrafter"/>
</dbReference>
<dbReference type="InterPro" id="IPR036477">
    <property type="entry name" value="Formyl_transf_N_sf"/>
</dbReference>
<dbReference type="HOGENOM" id="CLU_033347_1_0_11"/>
<dbReference type="Gene3D" id="3.40.50.12230">
    <property type="match status" value="1"/>
</dbReference>
<sequence length="336" mass="35194">MPLVRIVFAGTPEAALPSLEHLLDSARTADGRDRHEVVGVLTRPDARVGRGRKLRPSPVKARALEHGLPVIESDRPWEDEPLASLRELAPDVGAIVAYGALLPTSVLELPTHGWVNLHFSLLPAWRGAAPAQRALMAGDDLTGATTFVLTEGMDTGPVLGTLTEAIRPTDTAGDLLERLSEAGAPLLTDSLHGLVSGALAPVPQPADGVSRAPKLTVDEVRLDFTQPAFAVVRRVAGASPAPGAWTTFRGDRLKVLQAAQVAGAPSSTGAGTAGPDDPSTPHLPPGRLLLHDGQVLVGTATHPVRLQRVQPPGKQAMEAEAWARGARFDDQEALGG</sequence>
<dbReference type="HAMAP" id="MF_00182">
    <property type="entry name" value="Formyl_trans"/>
    <property type="match status" value="1"/>
</dbReference>
<dbReference type="SUPFAM" id="SSF50486">
    <property type="entry name" value="FMT C-terminal domain-like"/>
    <property type="match status" value="1"/>
</dbReference>
<dbReference type="STRING" id="478801.Ksed_12770"/>
<dbReference type="CDD" id="cd08704">
    <property type="entry name" value="Met_tRNA_FMT_C"/>
    <property type="match status" value="1"/>
</dbReference>
<keyword evidence="3 5" id="KW-0808">Transferase</keyword>
<dbReference type="NCBIfam" id="TIGR00460">
    <property type="entry name" value="fmt"/>
    <property type="match status" value="1"/>
</dbReference>
<feature type="binding site" evidence="5">
    <location>
        <begin position="120"/>
        <end position="123"/>
    </location>
    <ligand>
        <name>(6S)-5,6,7,8-tetrahydrofolate</name>
        <dbReference type="ChEBI" id="CHEBI:57453"/>
    </ligand>
</feature>
<feature type="domain" description="Formyl transferase C-terminal" evidence="8">
    <location>
        <begin position="214"/>
        <end position="326"/>
    </location>
</feature>
<dbReference type="EC" id="2.1.2.9" evidence="2 5"/>
<dbReference type="InterPro" id="IPR011034">
    <property type="entry name" value="Formyl_transferase-like_C_sf"/>
</dbReference>
<dbReference type="PANTHER" id="PTHR11138:SF5">
    <property type="entry name" value="METHIONYL-TRNA FORMYLTRANSFERASE, MITOCHONDRIAL"/>
    <property type="match status" value="1"/>
</dbReference>
<keyword evidence="10" id="KW-1185">Reference proteome</keyword>
<evidence type="ECO:0000256" key="5">
    <source>
        <dbReference type="HAMAP-Rule" id="MF_00182"/>
    </source>
</evidence>
<evidence type="ECO:0000256" key="1">
    <source>
        <dbReference type="ARBA" id="ARBA00010699"/>
    </source>
</evidence>
<dbReference type="Pfam" id="PF02911">
    <property type="entry name" value="Formyl_trans_C"/>
    <property type="match status" value="1"/>
</dbReference>
<dbReference type="CDD" id="cd08646">
    <property type="entry name" value="FMT_core_Met-tRNA-FMT_N"/>
    <property type="match status" value="1"/>
</dbReference>
<reference evidence="9 10" key="1">
    <citation type="journal article" date="2009" name="Stand. Genomic Sci.">
        <title>Complete genome sequence of Kytococcus sedentarius type strain (541).</title>
        <authorList>
            <person name="Sims D."/>
            <person name="Brettin T."/>
            <person name="Detter J.C."/>
            <person name="Han C."/>
            <person name="Lapidus A."/>
            <person name="Copeland A."/>
            <person name="Glavina Del Rio T."/>
            <person name="Nolan M."/>
            <person name="Chen F."/>
            <person name="Lucas S."/>
            <person name="Tice H."/>
            <person name="Cheng J.F."/>
            <person name="Bruce D."/>
            <person name="Goodwin L."/>
            <person name="Pitluck S."/>
            <person name="Ovchinnikova G."/>
            <person name="Pati A."/>
            <person name="Ivanova N."/>
            <person name="Mavrommatis K."/>
            <person name="Chen A."/>
            <person name="Palaniappan K."/>
            <person name="D'haeseleer P."/>
            <person name="Chain P."/>
            <person name="Bristow J."/>
            <person name="Eisen J.A."/>
            <person name="Markowitz V."/>
            <person name="Hugenholtz P."/>
            <person name="Schneider S."/>
            <person name="Goker M."/>
            <person name="Pukall R."/>
            <person name="Kyrpides N.C."/>
            <person name="Klenk H.P."/>
        </authorList>
    </citation>
    <scope>NUCLEOTIDE SEQUENCE [LARGE SCALE GENOMIC DNA]</scope>
    <source>
        <strain evidence="10">ATCC 14392 / DSM 20547 / JCM 11482 / CCUG 33030 / NBRC 15357 / NCTC 11040 / CCM 314 / 541</strain>
    </source>
</reference>
<dbReference type="Pfam" id="PF00551">
    <property type="entry name" value="Formyl_trans_N"/>
    <property type="match status" value="1"/>
</dbReference>
<dbReference type="eggNOG" id="COG0223">
    <property type="taxonomic scope" value="Bacteria"/>
</dbReference>
<feature type="region of interest" description="Disordered" evidence="6">
    <location>
        <begin position="261"/>
        <end position="284"/>
    </location>
</feature>
<evidence type="ECO:0000259" key="8">
    <source>
        <dbReference type="Pfam" id="PF02911"/>
    </source>
</evidence>
<keyword evidence="4 5" id="KW-0648">Protein biosynthesis</keyword>
<dbReference type="KEGG" id="kse:Ksed_12770"/>
<evidence type="ECO:0000256" key="6">
    <source>
        <dbReference type="SAM" id="MobiDB-lite"/>
    </source>
</evidence>
<dbReference type="InterPro" id="IPR044135">
    <property type="entry name" value="Met-tRNA-FMT_C"/>
</dbReference>
<dbReference type="InterPro" id="IPR002376">
    <property type="entry name" value="Formyl_transf_N"/>
</dbReference>
<evidence type="ECO:0000259" key="7">
    <source>
        <dbReference type="Pfam" id="PF00551"/>
    </source>
</evidence>